<keyword evidence="1" id="KW-0479">Metal-binding</keyword>
<keyword evidence="1" id="KW-0863">Zinc-finger</keyword>
<evidence type="ECO:0000313" key="4">
    <source>
        <dbReference type="EMBL" id="KNC53651.1"/>
    </source>
</evidence>
<accession>A0A0L0DNS1</accession>
<dbReference type="InterPro" id="IPR001841">
    <property type="entry name" value="Znf_RING"/>
</dbReference>
<organism evidence="4 5">
    <name type="scientific">Thecamonas trahens ATCC 50062</name>
    <dbReference type="NCBI Taxonomy" id="461836"/>
    <lineage>
        <taxon>Eukaryota</taxon>
        <taxon>Apusozoa</taxon>
        <taxon>Apusomonadida</taxon>
        <taxon>Apusomonadidae</taxon>
        <taxon>Thecamonas</taxon>
    </lineage>
</organism>
<dbReference type="AlphaFoldDB" id="A0A0L0DNS1"/>
<sequence length="619" mass="67936">MDDAQCIMCVEDISTYGLGPCNHRNICAKCTLRMCQFYGRTSCPLCNTSFETIVVTTDAQVTYDACLHDRRYVGDDELKMNVRYESSQLRTQFKKMWQLYCPVGGCSASMGKSNQPFPHVRSLRKHLSSKHGAFLCMVCESSGKTFKCDLETFESKAALQRHRKTHPMCEFCNEHYLDDEELFAHLSEQHEVCNLCDEAHQYFESPATLAEHYSSAHHPCPRGCNAGLCAFRSKEGLQEHMLRAHASEMSRAERARLRQLDQIEFTFADSGAERVSAETADSRRSLGGGRGAFRGRLRGEPTNQVNVSSPSSFPPLRSSTTGNDNSSSGAGRGSSARVPSGRGAPPPSSASRAERQRQRLIAEREEREARNRAAAARDEQRRLKEQAKRDRAVEAEAVRQAAAAQSAAAARRAAPAATRVSREDYRARNKQMVARLKAALGGNTTKFKAFKLASKEYRNSDIDVDDYYGRFVSLFGTANANAVLPDLIATLPNPAKRQELANYHDSVLAASAATNQSTGSSSSWLARTAGGGGGVAAAAADRHLLPIRNSRLSRRQLRHPLLRRGLRATAVAGAAWQQDPAAAAMAGGARFSCGMDDVWYDLNRPWSQPAACRISKVGG</sequence>
<dbReference type="STRING" id="461836.A0A0L0DNS1"/>
<dbReference type="eggNOG" id="KOG2231">
    <property type="taxonomic scope" value="Eukaryota"/>
</dbReference>
<dbReference type="SMART" id="SM00355">
    <property type="entry name" value="ZnF_C2H2"/>
    <property type="match status" value="5"/>
</dbReference>
<keyword evidence="5" id="KW-1185">Reference proteome</keyword>
<dbReference type="InterPro" id="IPR013083">
    <property type="entry name" value="Znf_RING/FYVE/PHD"/>
</dbReference>
<dbReference type="GeneID" id="25561113"/>
<feature type="region of interest" description="Disordered" evidence="2">
    <location>
        <begin position="272"/>
        <end position="391"/>
    </location>
</feature>
<dbReference type="Proteomes" id="UP000054408">
    <property type="component" value="Unassembled WGS sequence"/>
</dbReference>
<dbReference type="Gene3D" id="3.30.40.10">
    <property type="entry name" value="Zinc/RING finger domain, C3HC4 (zinc finger)"/>
    <property type="match status" value="1"/>
</dbReference>
<dbReference type="GO" id="GO:0008270">
    <property type="term" value="F:zinc ion binding"/>
    <property type="evidence" value="ECO:0007669"/>
    <property type="project" value="UniProtKB-KW"/>
</dbReference>
<dbReference type="Pfam" id="PF23202">
    <property type="entry name" value="PAH_ZNF598"/>
    <property type="match status" value="1"/>
</dbReference>
<feature type="domain" description="RING-type" evidence="3">
    <location>
        <begin position="6"/>
        <end position="47"/>
    </location>
</feature>
<dbReference type="OMA" id="WGDNIGP"/>
<dbReference type="Pfam" id="PF13920">
    <property type="entry name" value="zf-C3HC4_3"/>
    <property type="match status" value="1"/>
</dbReference>
<dbReference type="RefSeq" id="XP_013761966.1">
    <property type="nucleotide sequence ID" value="XM_013906512.1"/>
</dbReference>
<evidence type="ECO:0000313" key="5">
    <source>
        <dbReference type="Proteomes" id="UP000054408"/>
    </source>
</evidence>
<dbReference type="InterPro" id="IPR013087">
    <property type="entry name" value="Znf_C2H2_type"/>
</dbReference>
<dbReference type="GO" id="GO:0043022">
    <property type="term" value="F:ribosome binding"/>
    <property type="evidence" value="ECO:0007669"/>
    <property type="project" value="TreeGrafter"/>
</dbReference>
<dbReference type="PANTHER" id="PTHR22938">
    <property type="entry name" value="ZINC FINGER PROTEIN 598"/>
    <property type="match status" value="1"/>
</dbReference>
<dbReference type="PROSITE" id="PS50089">
    <property type="entry name" value="ZF_RING_2"/>
    <property type="match status" value="1"/>
</dbReference>
<gene>
    <name evidence="4" type="ORF">AMSG_01360</name>
</gene>
<feature type="compositionally biased region" description="Basic and acidic residues" evidence="2">
    <location>
        <begin position="352"/>
        <end position="391"/>
    </location>
</feature>
<dbReference type="EMBL" id="GL349437">
    <property type="protein sequence ID" value="KNC53651.1"/>
    <property type="molecule type" value="Genomic_DNA"/>
</dbReference>
<dbReference type="OrthoDB" id="3838338at2759"/>
<feature type="compositionally biased region" description="Low complexity" evidence="2">
    <location>
        <begin position="308"/>
        <end position="343"/>
    </location>
</feature>
<dbReference type="GO" id="GO:0016567">
    <property type="term" value="P:protein ubiquitination"/>
    <property type="evidence" value="ECO:0007669"/>
    <property type="project" value="TreeGrafter"/>
</dbReference>
<evidence type="ECO:0000256" key="1">
    <source>
        <dbReference type="PROSITE-ProRule" id="PRU00175"/>
    </source>
</evidence>
<protein>
    <recommendedName>
        <fullName evidence="3">RING-type domain-containing protein</fullName>
    </recommendedName>
</protein>
<proteinExistence type="predicted"/>
<reference evidence="4 5" key="1">
    <citation type="submission" date="2010-05" db="EMBL/GenBank/DDBJ databases">
        <title>The Genome Sequence of Thecamonas trahens ATCC 50062.</title>
        <authorList>
            <consortium name="The Broad Institute Genome Sequencing Platform"/>
            <person name="Russ C."/>
            <person name="Cuomo C."/>
            <person name="Shea T."/>
            <person name="Young S.K."/>
            <person name="Zeng Q."/>
            <person name="Koehrsen M."/>
            <person name="Haas B."/>
            <person name="Borodovsky M."/>
            <person name="Guigo R."/>
            <person name="Alvarado L."/>
            <person name="Berlin A."/>
            <person name="Bochicchio J."/>
            <person name="Borenstein D."/>
            <person name="Chapman S."/>
            <person name="Chen Z."/>
            <person name="Freedman E."/>
            <person name="Gellesch M."/>
            <person name="Goldberg J."/>
            <person name="Griggs A."/>
            <person name="Gujja S."/>
            <person name="Heilman E."/>
            <person name="Heiman D."/>
            <person name="Hepburn T."/>
            <person name="Howarth C."/>
            <person name="Jen D."/>
            <person name="Larson L."/>
            <person name="Mehta T."/>
            <person name="Park D."/>
            <person name="Pearson M."/>
            <person name="Roberts A."/>
            <person name="Saif S."/>
            <person name="Shenoy N."/>
            <person name="Sisk P."/>
            <person name="Stolte C."/>
            <person name="Sykes S."/>
            <person name="Thomson T."/>
            <person name="Walk T."/>
            <person name="White J."/>
            <person name="Yandava C."/>
            <person name="Burger G."/>
            <person name="Gray M.W."/>
            <person name="Holland P.W.H."/>
            <person name="King N."/>
            <person name="Lang F.B.F."/>
            <person name="Roger A.J."/>
            <person name="Ruiz-Trillo I."/>
            <person name="Lander E."/>
            <person name="Nusbaum C."/>
        </authorList>
    </citation>
    <scope>NUCLEOTIDE SEQUENCE [LARGE SCALE GENOMIC DNA]</scope>
    <source>
        <strain evidence="4 5">ATCC 50062</strain>
    </source>
</reference>
<name>A0A0L0DNS1_THETB</name>
<evidence type="ECO:0000256" key="2">
    <source>
        <dbReference type="SAM" id="MobiDB-lite"/>
    </source>
</evidence>
<dbReference type="GO" id="GO:0072344">
    <property type="term" value="P:rescue of stalled ribosome"/>
    <property type="evidence" value="ECO:0007669"/>
    <property type="project" value="InterPro"/>
</dbReference>
<dbReference type="InterPro" id="IPR044288">
    <property type="entry name" value="ZNF598/HEL2"/>
</dbReference>
<feature type="compositionally biased region" description="Basic and acidic residues" evidence="2">
    <location>
        <begin position="272"/>
        <end position="284"/>
    </location>
</feature>
<evidence type="ECO:0000259" key="3">
    <source>
        <dbReference type="PROSITE" id="PS50089"/>
    </source>
</evidence>
<keyword evidence="1" id="KW-0862">Zinc</keyword>
<dbReference type="GO" id="GO:0061630">
    <property type="term" value="F:ubiquitin protein ligase activity"/>
    <property type="evidence" value="ECO:0007669"/>
    <property type="project" value="InterPro"/>
</dbReference>
<dbReference type="PANTHER" id="PTHR22938:SF0">
    <property type="entry name" value="E3 UBIQUITIN-PROTEIN LIGASE ZNF598"/>
    <property type="match status" value="1"/>
</dbReference>
<dbReference type="InterPro" id="IPR057634">
    <property type="entry name" value="PAH_ZNF598/HEL2"/>
</dbReference>